<organism evidence="1 2">
    <name type="scientific">Opisthorchis viverrini</name>
    <name type="common">Southeast Asian liver fluke</name>
    <dbReference type="NCBI Taxonomy" id="6198"/>
    <lineage>
        <taxon>Eukaryota</taxon>
        <taxon>Metazoa</taxon>
        <taxon>Spiralia</taxon>
        <taxon>Lophotrochozoa</taxon>
        <taxon>Platyhelminthes</taxon>
        <taxon>Trematoda</taxon>
        <taxon>Digenea</taxon>
        <taxon>Opisthorchiida</taxon>
        <taxon>Opisthorchiata</taxon>
        <taxon>Opisthorchiidae</taxon>
        <taxon>Opisthorchis</taxon>
    </lineage>
</organism>
<gene>
    <name evidence="1" type="ORF">X801_06800</name>
</gene>
<dbReference type="EMBL" id="KV895472">
    <property type="protein sequence ID" value="OON17362.1"/>
    <property type="molecule type" value="Genomic_DNA"/>
</dbReference>
<evidence type="ECO:0000313" key="2">
    <source>
        <dbReference type="Proteomes" id="UP000243686"/>
    </source>
</evidence>
<feature type="non-terminal residue" evidence="1">
    <location>
        <position position="250"/>
    </location>
</feature>
<reference evidence="1 2" key="1">
    <citation type="submission" date="2015-03" db="EMBL/GenBank/DDBJ databases">
        <title>Draft genome of the nematode, Opisthorchis viverrini.</title>
        <authorList>
            <person name="Mitreva M."/>
        </authorList>
    </citation>
    <scope>NUCLEOTIDE SEQUENCE [LARGE SCALE GENOMIC DNA]</scope>
    <source>
        <strain evidence="1">Khon Kaen</strain>
    </source>
</reference>
<dbReference type="Proteomes" id="UP000243686">
    <property type="component" value="Unassembled WGS sequence"/>
</dbReference>
<protein>
    <submittedName>
        <fullName evidence="1">Uncharacterized protein</fullName>
    </submittedName>
</protein>
<keyword evidence="2" id="KW-1185">Reference proteome</keyword>
<name>A0A1S8WS99_OPIVI</name>
<evidence type="ECO:0000313" key="1">
    <source>
        <dbReference type="EMBL" id="OON17362.1"/>
    </source>
</evidence>
<dbReference type="AlphaFoldDB" id="A0A1S8WS99"/>
<accession>A0A1S8WS99</accession>
<sequence length="250" mass="28123">MPEATGLKVLEENIGVRGRVKQFKFLLVKQSSSRLKFLKEIKGVIGMAPKESSEMTYAAQTFDGRRKCKLSINYNIISVGGTTLCTGQCEVSFELGCARAYVPEDKRGLIAGEWKVPVVDGVMELQQSQLYLYEPLKMKVQSLEFEWPPHENHFIEVLIVGQGAEDKVGIEISVGGTTLCTEACEVSFELGCARAYVPEDRRGLIAGEWKVPVVEGVMELQQSQLYLYEPLKMKVQSLEFEWPPHENHFI</sequence>
<proteinExistence type="predicted"/>